<comment type="caution">
    <text evidence="8">The sequence shown here is derived from an EMBL/GenBank/DDBJ whole genome shotgun (WGS) entry which is preliminary data.</text>
</comment>
<dbReference type="EMBL" id="MWDQ01000058">
    <property type="protein sequence ID" value="OQB73912.1"/>
    <property type="molecule type" value="Genomic_DNA"/>
</dbReference>
<dbReference type="PIRSF" id="PIRSF002181">
    <property type="entry name" value="Ribosomal_L13"/>
    <property type="match status" value="1"/>
</dbReference>
<organism evidence="8">
    <name type="scientific">candidate division TA06 bacterium ADurb.Bin131</name>
    <dbReference type="NCBI Taxonomy" id="1852827"/>
    <lineage>
        <taxon>Bacteria</taxon>
        <taxon>Bacteria division TA06</taxon>
    </lineage>
</organism>
<dbReference type="InterPro" id="IPR005822">
    <property type="entry name" value="Ribosomal_uL13"/>
</dbReference>
<dbReference type="GO" id="GO:0022625">
    <property type="term" value="C:cytosolic large ribosomal subunit"/>
    <property type="evidence" value="ECO:0007669"/>
    <property type="project" value="TreeGrafter"/>
</dbReference>
<comment type="similarity">
    <text evidence="1 5 6">Belongs to the universal ribosomal protein uL13 family.</text>
</comment>
<dbReference type="Pfam" id="PF00572">
    <property type="entry name" value="Ribosomal_L13"/>
    <property type="match status" value="1"/>
</dbReference>
<dbReference type="FunFam" id="3.90.1180.10:FF:000001">
    <property type="entry name" value="50S ribosomal protein L13"/>
    <property type="match status" value="1"/>
</dbReference>
<dbReference type="PANTHER" id="PTHR11545:SF2">
    <property type="entry name" value="LARGE RIBOSOMAL SUBUNIT PROTEIN UL13M"/>
    <property type="match status" value="1"/>
</dbReference>
<evidence type="ECO:0000256" key="6">
    <source>
        <dbReference type="RuleBase" id="RU003877"/>
    </source>
</evidence>
<gene>
    <name evidence="5 7 8" type="primary">rplM</name>
    <name evidence="8" type="ORF">BWX89_00737</name>
</gene>
<dbReference type="CDD" id="cd00392">
    <property type="entry name" value="Ribosomal_L13"/>
    <property type="match status" value="1"/>
</dbReference>
<dbReference type="GO" id="GO:0003735">
    <property type="term" value="F:structural constituent of ribosome"/>
    <property type="evidence" value="ECO:0007669"/>
    <property type="project" value="InterPro"/>
</dbReference>
<dbReference type="GO" id="GO:0017148">
    <property type="term" value="P:negative regulation of translation"/>
    <property type="evidence" value="ECO:0007669"/>
    <property type="project" value="TreeGrafter"/>
</dbReference>
<dbReference type="Proteomes" id="UP000485562">
    <property type="component" value="Unassembled WGS sequence"/>
</dbReference>
<keyword evidence="3 5" id="KW-0687">Ribonucleoprotein</keyword>
<protein>
    <recommendedName>
        <fullName evidence="4 5">Large ribosomal subunit protein uL13</fullName>
    </recommendedName>
</protein>
<dbReference type="GO" id="GO:0003729">
    <property type="term" value="F:mRNA binding"/>
    <property type="evidence" value="ECO:0007669"/>
    <property type="project" value="UniProtKB-ARBA"/>
</dbReference>
<evidence type="ECO:0000256" key="4">
    <source>
        <dbReference type="ARBA" id="ARBA00035201"/>
    </source>
</evidence>
<name>A0A1V6CAH6_UNCT6</name>
<evidence type="ECO:0000256" key="1">
    <source>
        <dbReference type="ARBA" id="ARBA00006227"/>
    </source>
</evidence>
<dbReference type="PROSITE" id="PS00783">
    <property type="entry name" value="RIBOSOMAL_L13"/>
    <property type="match status" value="1"/>
</dbReference>
<evidence type="ECO:0000256" key="7">
    <source>
        <dbReference type="RuleBase" id="RU003878"/>
    </source>
</evidence>
<dbReference type="HAMAP" id="MF_01366">
    <property type="entry name" value="Ribosomal_uL13"/>
    <property type="match status" value="1"/>
</dbReference>
<comment type="subunit">
    <text evidence="5">Part of the 50S ribosomal subunit.</text>
</comment>
<keyword evidence="2 5" id="KW-0689">Ribosomal protein</keyword>
<evidence type="ECO:0000256" key="5">
    <source>
        <dbReference type="HAMAP-Rule" id="MF_01366"/>
    </source>
</evidence>
<dbReference type="InterPro" id="IPR023563">
    <property type="entry name" value="Ribosomal_uL13_CS"/>
</dbReference>
<dbReference type="Gene3D" id="3.90.1180.10">
    <property type="entry name" value="Ribosomal protein L13"/>
    <property type="match status" value="1"/>
</dbReference>
<dbReference type="AlphaFoldDB" id="A0A1V6CAH6"/>
<proteinExistence type="inferred from homology"/>
<comment type="function">
    <text evidence="5 7">This protein is one of the early assembly proteins of the 50S ribosomal subunit, although it is not seen to bind rRNA by itself. It is important during the early stages of 50S assembly.</text>
</comment>
<evidence type="ECO:0000256" key="3">
    <source>
        <dbReference type="ARBA" id="ARBA00023274"/>
    </source>
</evidence>
<dbReference type="PANTHER" id="PTHR11545">
    <property type="entry name" value="RIBOSOMAL PROTEIN L13"/>
    <property type="match status" value="1"/>
</dbReference>
<reference evidence="8" key="1">
    <citation type="submission" date="2017-02" db="EMBL/GenBank/DDBJ databases">
        <title>Delving into the versatile metabolic prowess of the omnipresent phylum Bacteroidetes.</title>
        <authorList>
            <person name="Nobu M.K."/>
            <person name="Mei R."/>
            <person name="Narihiro T."/>
            <person name="Kuroda K."/>
            <person name="Liu W.-T."/>
        </authorList>
    </citation>
    <scope>NUCLEOTIDE SEQUENCE</scope>
    <source>
        <strain evidence="8">ADurb.Bin131</strain>
    </source>
</reference>
<accession>A0A1V6CAH6</accession>
<dbReference type="NCBIfam" id="TIGR01066">
    <property type="entry name" value="rplM_bact"/>
    <property type="match status" value="1"/>
</dbReference>
<sequence length="147" mass="16646">MKIQKTPVPDGKTKIEKKFYLVDASGKTLGRLASSIAMILLGKHKSCWVPYLDTGDYVIVVNAEKVKVTGRKMTEKMYYRHSGYPGGLKKETFISLMQKSPETIIEHAVKGMLPHNRLGRKLIKKLKVYKGSEHVHEAQQPIPLEIK</sequence>
<evidence type="ECO:0000313" key="8">
    <source>
        <dbReference type="EMBL" id="OQB73912.1"/>
    </source>
</evidence>
<dbReference type="InterPro" id="IPR005823">
    <property type="entry name" value="Ribosomal_uL13_bac-type"/>
</dbReference>
<dbReference type="SUPFAM" id="SSF52161">
    <property type="entry name" value="Ribosomal protein L13"/>
    <property type="match status" value="1"/>
</dbReference>
<dbReference type="GO" id="GO:0006412">
    <property type="term" value="P:translation"/>
    <property type="evidence" value="ECO:0007669"/>
    <property type="project" value="UniProtKB-UniRule"/>
</dbReference>
<evidence type="ECO:0000256" key="2">
    <source>
        <dbReference type="ARBA" id="ARBA00022980"/>
    </source>
</evidence>
<dbReference type="InterPro" id="IPR036899">
    <property type="entry name" value="Ribosomal_uL13_sf"/>
</dbReference>